<evidence type="ECO:0000256" key="1">
    <source>
        <dbReference type="SAM" id="SignalP"/>
    </source>
</evidence>
<evidence type="ECO:0008006" key="4">
    <source>
        <dbReference type="Google" id="ProtNLM"/>
    </source>
</evidence>
<sequence length="450" mass="48923">MKKTAIALSVLTAITLSGCGSSSDDNPPPPSENSRSITVIDGYLGRAEVCVDRNANNVCDKDEFLGITNDDGTFTIPAVDSNYPVLTRAIAGFSLDSDRIGYVRNTYEMVANADSSVVTPFTTLAKSANMTVEELANELDLPTSVISGDYVSAKQGDNAEDAVVAHALARSLVNELPANAAELNGESLKEAAADINNAISSHVNDNGHDSLDDVDFVIDSSGDVVTEDVISDLQSYLIGDETVWNMVSLNGSYAQDEGIFAVELDEDKMCVTADMGEFCALYSVEGNVLSFDGESDEFIYTSSNIAFAVPAEGDLSFWTTDNLIDGSSMEFASTDFSDKTWFMVFDDATNQMPVPIFVEFQFKENGRITFVEDGEDDFYGDWAITSDGNLHITFDDETVDDMHPMTYSYVTTNGRLMIVSNLDHHANVFSIFTEDKALAENIIKQWEATN</sequence>
<dbReference type="RefSeq" id="WP_255042598.1">
    <property type="nucleotide sequence ID" value="NZ_JANEYT010000021.1"/>
</dbReference>
<evidence type="ECO:0000313" key="2">
    <source>
        <dbReference type="EMBL" id="MCQ1058634.1"/>
    </source>
</evidence>
<proteinExistence type="predicted"/>
<keyword evidence="3" id="KW-1185">Reference proteome</keyword>
<dbReference type="Proteomes" id="UP001524460">
    <property type="component" value="Unassembled WGS sequence"/>
</dbReference>
<accession>A0ABT1N445</accession>
<keyword evidence="1" id="KW-0732">Signal</keyword>
<name>A0ABT1N445_9GAMM</name>
<comment type="caution">
    <text evidence="2">The sequence shown here is derived from an EMBL/GenBank/DDBJ whole genome shotgun (WGS) entry which is preliminary data.</text>
</comment>
<gene>
    <name evidence="2" type="ORF">NHN17_11260</name>
</gene>
<dbReference type="PROSITE" id="PS51257">
    <property type="entry name" value="PROKAR_LIPOPROTEIN"/>
    <property type="match status" value="1"/>
</dbReference>
<organism evidence="2 3">
    <name type="scientific">Photobacterium pectinilyticum</name>
    <dbReference type="NCBI Taxonomy" id="2906793"/>
    <lineage>
        <taxon>Bacteria</taxon>
        <taxon>Pseudomonadati</taxon>
        <taxon>Pseudomonadota</taxon>
        <taxon>Gammaproteobacteria</taxon>
        <taxon>Vibrionales</taxon>
        <taxon>Vibrionaceae</taxon>
        <taxon>Photobacterium</taxon>
    </lineage>
</organism>
<dbReference type="EMBL" id="JANEYT010000021">
    <property type="protein sequence ID" value="MCQ1058634.1"/>
    <property type="molecule type" value="Genomic_DNA"/>
</dbReference>
<feature type="signal peptide" evidence="1">
    <location>
        <begin position="1"/>
        <end position="22"/>
    </location>
</feature>
<evidence type="ECO:0000313" key="3">
    <source>
        <dbReference type="Proteomes" id="UP001524460"/>
    </source>
</evidence>
<reference evidence="2 3" key="1">
    <citation type="submission" date="2022-07" db="EMBL/GenBank/DDBJ databases">
        <title>Photobacterium pectinilyticum sp. nov., a marine bacterium isolated from surface seawater of Qingdao offshore.</title>
        <authorList>
            <person name="Wang X."/>
        </authorList>
    </citation>
    <scope>NUCLEOTIDE SEQUENCE [LARGE SCALE GENOMIC DNA]</scope>
    <source>
        <strain evidence="2 3">ZSDE20</strain>
    </source>
</reference>
<protein>
    <recommendedName>
        <fullName evidence="4">Acid phosphatase</fullName>
    </recommendedName>
</protein>
<feature type="chain" id="PRO_5047135917" description="Acid phosphatase" evidence="1">
    <location>
        <begin position="23"/>
        <end position="450"/>
    </location>
</feature>